<proteinExistence type="predicted"/>
<dbReference type="KEGG" id="ppho:CTZ24_02855"/>
<dbReference type="InterPro" id="IPR041685">
    <property type="entry name" value="AAA_GajA/Old/RecF-like"/>
</dbReference>
<evidence type="ECO:0000259" key="1">
    <source>
        <dbReference type="Pfam" id="PF13175"/>
    </source>
</evidence>
<reference evidence="4" key="1">
    <citation type="submission" date="2017-11" db="EMBL/GenBank/DDBJ databases">
        <title>Genome sequence of Pantoea sp. MSR2.</title>
        <authorList>
            <person name="Nascimento F.X."/>
        </authorList>
    </citation>
    <scope>NUCLEOTIDE SEQUENCE [LARGE SCALE GENOMIC DNA]</scope>
    <source>
        <strain evidence="4">MSR2</strain>
    </source>
</reference>
<dbReference type="CDD" id="cd00267">
    <property type="entry name" value="ABC_ATPase"/>
    <property type="match status" value="1"/>
</dbReference>
<sequence>MPKQIFKYKPTPLFSKWFIERNMIKIQRIELNGFKSSSSRLNVLFSASNISVIYGENGSGKTTFLKILHAIFEKDESVLIQNKVSGVSIYYSTPIGYDRVVIKRKYDTTKRNELNKKLETSEYNWSDFQSSPLSEVSSLSMGVERGVVNQASRVEPRQIYEFFAKNKNIINKEIDLFSISHEMSTFLRLTQNKYKSKSEINQFELIKKNLHLQSIKIENIESLLLEKYKIARITATKRIQSALFDTLSLAITLNETTVSRDPSTNLPRDFEGRLIEYKDRIIEALDDGEENNFKSKVIQILSDENFENEVSRYRHHEILGPLFMNIMNELELEKQMLSSINLLIDTFNRFLINGKELIVRDEQIFVQIGRIRHSLSELSSGERHILTFLCLVLFEGGKRNFLIIDEPEISLNIKWQRELLTLFSELVPKTQIIVASHSPSLANRNPNYLCELELHVGQ</sequence>
<dbReference type="Gene3D" id="3.40.50.300">
    <property type="entry name" value="P-loop containing nucleotide triphosphate hydrolases"/>
    <property type="match status" value="2"/>
</dbReference>
<reference evidence="3" key="2">
    <citation type="journal article" date="2020" name="Environ. Microbiol.">
        <title>The extreme plant-growth-promoting properties of Pantoea phytobeneficialis MSR2 revealed by functional and genomic analysis.</title>
        <authorList>
            <person name="Nascimento F.X."/>
            <person name="Hernandez A.G."/>
            <person name="Glick B.R."/>
            <person name="Rossi M.J."/>
        </authorList>
    </citation>
    <scope>NUCLEOTIDE SEQUENCE</scope>
    <source>
        <strain evidence="3">MSR2</strain>
    </source>
</reference>
<organism evidence="3 4">
    <name type="scientific">Pantoea phytobeneficialis</name>
    <dbReference type="NCBI Taxonomy" id="2052056"/>
    <lineage>
        <taxon>Bacteria</taxon>
        <taxon>Pseudomonadati</taxon>
        <taxon>Pseudomonadota</taxon>
        <taxon>Gammaproteobacteria</taxon>
        <taxon>Enterobacterales</taxon>
        <taxon>Erwiniaceae</taxon>
        <taxon>Pantoea</taxon>
    </lineage>
</organism>
<dbReference type="RefSeq" id="WP_208724723.1">
    <property type="nucleotide sequence ID" value="NZ_CP024636.1"/>
</dbReference>
<reference evidence="2" key="3">
    <citation type="submission" date="2023-07" db="EMBL/GenBank/DDBJ databases">
        <title>The extreme plant-growth-promoting properties of Pantoea phytobeneficialis PF55 revealed by functional and genomic analysis.</title>
        <authorList>
            <person name="Nascimento F.X."/>
            <person name="Marcio R.J."/>
        </authorList>
    </citation>
    <scope>NUCLEOTIDE SEQUENCE</scope>
    <source>
        <strain evidence="2">PF55</strain>
    </source>
</reference>
<dbReference type="SUPFAM" id="SSF52540">
    <property type="entry name" value="P-loop containing nucleoside triphosphate hydrolases"/>
    <property type="match status" value="1"/>
</dbReference>
<dbReference type="PANTHER" id="PTHR43581">
    <property type="entry name" value="ATP/GTP PHOSPHATASE"/>
    <property type="match status" value="1"/>
</dbReference>
<dbReference type="Proteomes" id="UP001171299">
    <property type="component" value="Unassembled WGS sequence"/>
</dbReference>
<evidence type="ECO:0000313" key="2">
    <source>
        <dbReference type="EMBL" id="MDO6405700.1"/>
    </source>
</evidence>
<dbReference type="InterPro" id="IPR051396">
    <property type="entry name" value="Bact_Antivir_Def_Nuclease"/>
</dbReference>
<dbReference type="AlphaFoldDB" id="A0AAP9KN47"/>
<name>A0AAP9KN47_9GAMM</name>
<dbReference type="PANTHER" id="PTHR43581:SF2">
    <property type="entry name" value="EXCINUCLEASE ATPASE SUBUNIT"/>
    <property type="match status" value="1"/>
</dbReference>
<evidence type="ECO:0000313" key="5">
    <source>
        <dbReference type="Proteomes" id="UP001171299"/>
    </source>
</evidence>
<dbReference type="Pfam" id="PF13175">
    <property type="entry name" value="AAA_15"/>
    <property type="match status" value="1"/>
</dbReference>
<accession>A0AAP9KN47</accession>
<dbReference type="Proteomes" id="UP000424872">
    <property type="component" value="Chromosome"/>
</dbReference>
<keyword evidence="5" id="KW-1185">Reference proteome</keyword>
<evidence type="ECO:0000313" key="3">
    <source>
        <dbReference type="EMBL" id="QGR05399.1"/>
    </source>
</evidence>
<dbReference type="InterPro" id="IPR027417">
    <property type="entry name" value="P-loop_NTPase"/>
</dbReference>
<protein>
    <submittedName>
        <fullName evidence="2">AAA family ATPase</fullName>
    </submittedName>
</protein>
<dbReference type="EMBL" id="CP024636">
    <property type="protein sequence ID" value="QGR05399.1"/>
    <property type="molecule type" value="Genomic_DNA"/>
</dbReference>
<feature type="domain" description="Endonuclease GajA/Old nuclease/RecF-like AAA" evidence="1">
    <location>
        <begin position="25"/>
        <end position="442"/>
    </location>
</feature>
<gene>
    <name evidence="3" type="ORF">CTZ24_02855</name>
    <name evidence="2" type="ORF">Q3404_03840</name>
</gene>
<dbReference type="EMBL" id="JAUOOM010000003">
    <property type="protein sequence ID" value="MDO6405700.1"/>
    <property type="molecule type" value="Genomic_DNA"/>
</dbReference>
<evidence type="ECO:0000313" key="4">
    <source>
        <dbReference type="Proteomes" id="UP000424872"/>
    </source>
</evidence>